<dbReference type="PANTHER" id="PTHR48021:SF7">
    <property type="entry name" value="RH09188P"/>
    <property type="match status" value="1"/>
</dbReference>
<dbReference type="PROSITE" id="PS50850">
    <property type="entry name" value="MFS"/>
    <property type="match status" value="1"/>
</dbReference>
<dbReference type="GO" id="GO:0016020">
    <property type="term" value="C:membrane"/>
    <property type="evidence" value="ECO:0007669"/>
    <property type="project" value="UniProtKB-SubCell"/>
</dbReference>
<evidence type="ECO:0000256" key="5">
    <source>
        <dbReference type="SAM" id="Phobius"/>
    </source>
</evidence>
<keyword evidence="4 5" id="KW-0472">Membrane</keyword>
<dbReference type="SUPFAM" id="SSF103473">
    <property type="entry name" value="MFS general substrate transporter"/>
    <property type="match status" value="1"/>
</dbReference>
<keyword evidence="3 5" id="KW-1133">Transmembrane helix</keyword>
<dbReference type="AlphaFoldDB" id="A0AAN9XZJ7"/>
<dbReference type="PROSITE" id="PS00217">
    <property type="entry name" value="SUGAR_TRANSPORT_2"/>
    <property type="match status" value="1"/>
</dbReference>
<dbReference type="InterPro" id="IPR036259">
    <property type="entry name" value="MFS_trans_sf"/>
</dbReference>
<organism evidence="7 8">
    <name type="scientific">Parthenolecanium corni</name>
    <dbReference type="NCBI Taxonomy" id="536013"/>
    <lineage>
        <taxon>Eukaryota</taxon>
        <taxon>Metazoa</taxon>
        <taxon>Ecdysozoa</taxon>
        <taxon>Arthropoda</taxon>
        <taxon>Hexapoda</taxon>
        <taxon>Insecta</taxon>
        <taxon>Pterygota</taxon>
        <taxon>Neoptera</taxon>
        <taxon>Paraneoptera</taxon>
        <taxon>Hemiptera</taxon>
        <taxon>Sternorrhyncha</taxon>
        <taxon>Coccoidea</taxon>
        <taxon>Coccidae</taxon>
        <taxon>Parthenolecanium</taxon>
    </lineage>
</organism>
<feature type="domain" description="Major facilitator superfamily (MFS) profile" evidence="6">
    <location>
        <begin position="31"/>
        <end position="301"/>
    </location>
</feature>
<feature type="transmembrane region" description="Helical" evidence="5">
    <location>
        <begin position="29"/>
        <end position="51"/>
    </location>
</feature>
<evidence type="ECO:0000313" key="7">
    <source>
        <dbReference type="EMBL" id="KAK7576586.1"/>
    </source>
</evidence>
<evidence type="ECO:0000313" key="8">
    <source>
        <dbReference type="Proteomes" id="UP001367676"/>
    </source>
</evidence>
<evidence type="ECO:0000256" key="2">
    <source>
        <dbReference type="ARBA" id="ARBA00022692"/>
    </source>
</evidence>
<dbReference type="PANTHER" id="PTHR48021">
    <property type="match status" value="1"/>
</dbReference>
<comment type="subcellular location">
    <subcellularLocation>
        <location evidence="1">Membrane</location>
        <topology evidence="1">Multi-pass membrane protein</topology>
    </subcellularLocation>
</comment>
<evidence type="ECO:0000259" key="6">
    <source>
        <dbReference type="PROSITE" id="PS50850"/>
    </source>
</evidence>
<feature type="transmembrane region" description="Helical" evidence="5">
    <location>
        <begin position="266"/>
        <end position="283"/>
    </location>
</feature>
<feature type="transmembrane region" description="Helical" evidence="5">
    <location>
        <begin position="157"/>
        <end position="178"/>
    </location>
</feature>
<dbReference type="Proteomes" id="UP001367676">
    <property type="component" value="Unassembled WGS sequence"/>
</dbReference>
<dbReference type="InterPro" id="IPR050549">
    <property type="entry name" value="MFS_Trehalose_Transporter"/>
</dbReference>
<proteinExistence type="predicted"/>
<sequence>MAPEKMIPIHQQGFVNNRRPHKGSSVRQVTAAFIANMGAINTGMMMGFSAVTIPQLLSTNSSLVMTKEQTSWFASLASIGTPCGCLFSAYITDVLGRKKTLIFTEIPAIIGWIIIAVSPTVEYIYLGRILTGISAGMIGAPARVYTAEVTQPHLRGFLAASASVGTSLVTLEYVIGPFCQWRQLAWISLTIPVLSIFGCFLLPESPTWLVSSGRKEKCVDSLKKLRGSTFNVQHEVTTLIEFSEKHKTTTRLSLAEQFKKMADRSVLRPFLILASYFFIYQLSGCSPTTFYAVTIFEVSTS</sequence>
<evidence type="ECO:0000256" key="4">
    <source>
        <dbReference type="ARBA" id="ARBA00023136"/>
    </source>
</evidence>
<evidence type="ECO:0000256" key="1">
    <source>
        <dbReference type="ARBA" id="ARBA00004141"/>
    </source>
</evidence>
<keyword evidence="2 5" id="KW-0812">Transmembrane</keyword>
<reference evidence="7 8" key="1">
    <citation type="submission" date="2024-03" db="EMBL/GenBank/DDBJ databases">
        <title>Adaptation during the transition from Ophiocordyceps entomopathogen to insect associate is accompanied by gene loss and intensified selection.</title>
        <authorList>
            <person name="Ward C.M."/>
            <person name="Onetto C.A."/>
            <person name="Borneman A.R."/>
        </authorList>
    </citation>
    <scope>NUCLEOTIDE SEQUENCE [LARGE SCALE GENOMIC DNA]</scope>
    <source>
        <strain evidence="7">AWRI1</strain>
        <tissue evidence="7">Single Adult Female</tissue>
    </source>
</reference>
<evidence type="ECO:0000256" key="3">
    <source>
        <dbReference type="ARBA" id="ARBA00022989"/>
    </source>
</evidence>
<feature type="transmembrane region" description="Helical" evidence="5">
    <location>
        <begin position="71"/>
        <end position="91"/>
    </location>
</feature>
<feature type="transmembrane region" description="Helical" evidence="5">
    <location>
        <begin position="184"/>
        <end position="202"/>
    </location>
</feature>
<dbReference type="GO" id="GO:0022857">
    <property type="term" value="F:transmembrane transporter activity"/>
    <property type="evidence" value="ECO:0007669"/>
    <property type="project" value="InterPro"/>
</dbReference>
<protein>
    <recommendedName>
        <fullName evidence="6">Major facilitator superfamily (MFS) profile domain-containing protein</fullName>
    </recommendedName>
</protein>
<dbReference type="InterPro" id="IPR005829">
    <property type="entry name" value="Sugar_transporter_CS"/>
</dbReference>
<dbReference type="InterPro" id="IPR020846">
    <property type="entry name" value="MFS_dom"/>
</dbReference>
<name>A0AAN9XZJ7_9HEMI</name>
<gene>
    <name evidence="7" type="ORF">V9T40_012872</name>
</gene>
<dbReference type="Pfam" id="PF00083">
    <property type="entry name" value="Sugar_tr"/>
    <property type="match status" value="1"/>
</dbReference>
<dbReference type="Gene3D" id="1.20.1250.20">
    <property type="entry name" value="MFS general substrate transporter like domains"/>
    <property type="match status" value="1"/>
</dbReference>
<keyword evidence="8" id="KW-1185">Reference proteome</keyword>
<dbReference type="InterPro" id="IPR005828">
    <property type="entry name" value="MFS_sugar_transport-like"/>
</dbReference>
<dbReference type="EMBL" id="JBBCAQ010000036">
    <property type="protein sequence ID" value="KAK7576586.1"/>
    <property type="molecule type" value="Genomic_DNA"/>
</dbReference>
<feature type="transmembrane region" description="Helical" evidence="5">
    <location>
        <begin position="123"/>
        <end position="145"/>
    </location>
</feature>
<comment type="caution">
    <text evidence="7">The sequence shown here is derived from an EMBL/GenBank/DDBJ whole genome shotgun (WGS) entry which is preliminary data.</text>
</comment>
<feature type="transmembrane region" description="Helical" evidence="5">
    <location>
        <begin position="100"/>
        <end position="117"/>
    </location>
</feature>
<accession>A0AAN9XZJ7</accession>